<name>A0A1F7X0K6_9BACT</name>
<dbReference type="AlphaFoldDB" id="A0A1F7X0K6"/>
<comment type="similarity">
    <text evidence="3">Belongs to the AAA ATPase family. Highly divergent.</text>
</comment>
<protein>
    <recommendedName>
        <fullName evidence="4">Uncharacterized AAA domain-containing protein ycf46</fullName>
    </recommendedName>
</protein>
<dbReference type="SMART" id="SM00382">
    <property type="entry name" value="AAA"/>
    <property type="match status" value="1"/>
</dbReference>
<dbReference type="PANTHER" id="PTHR42960:SF1">
    <property type="entry name" value="YCF46 PROTEIN"/>
    <property type="match status" value="1"/>
</dbReference>
<dbReference type="EMBL" id="MGFH01000007">
    <property type="protein sequence ID" value="OGM08600.1"/>
    <property type="molecule type" value="Genomic_DNA"/>
</dbReference>
<dbReference type="InterPro" id="IPR027417">
    <property type="entry name" value="P-loop_NTPase"/>
</dbReference>
<evidence type="ECO:0000313" key="7">
    <source>
        <dbReference type="Proteomes" id="UP000178735"/>
    </source>
</evidence>
<gene>
    <name evidence="6" type="ORF">A2008_09290</name>
</gene>
<keyword evidence="1" id="KW-0547">Nucleotide-binding</keyword>
<dbReference type="STRING" id="1817813.A2008_09290"/>
<dbReference type="InterPro" id="IPR003959">
    <property type="entry name" value="ATPase_AAA_core"/>
</dbReference>
<dbReference type="Proteomes" id="UP000178735">
    <property type="component" value="Unassembled WGS sequence"/>
</dbReference>
<dbReference type="Pfam" id="PF00004">
    <property type="entry name" value="AAA"/>
    <property type="match status" value="1"/>
</dbReference>
<dbReference type="GO" id="GO:0005524">
    <property type="term" value="F:ATP binding"/>
    <property type="evidence" value="ECO:0007669"/>
    <property type="project" value="UniProtKB-KW"/>
</dbReference>
<sequence>MLEDIDIFVKSRYPLIYLVSFEEERVLTELMKLAQATKKELFIWSATQGIYSMSRNAAIKDTTNPVSALEQIIEYKDRAFFVLKDFHYYMEDPFQQYLENPVQVRRKLRDTVLALRGSFKTLFILSSVLHIPRELEKDIVIMDFPLPDYADIKAILERTLSNVEKHYNLKFDIDEVLKEKMIKACLGMTAGEVENVFAKAIVNDRQFDEKDLGLIISEKKQIIRKAGMLEYFEVHEDFSNVGGLGGLKQWLTKRAGAFSQKAREYGLPEPKGVLLLGVQGCGKSLVSKCIASLWRLPLLRFDVGNIFGKYVGESEENLRKALRVAEALSPTILWLDEVEKAFAGAGSGSSGDSGLSTRIFGSFITWLQEKTAPVFVIATANSIENLPPELLRKGRFDEIFFVDLPTEPERAAIFNIHISKRKRDVANYHIGELVSLSEGFSGAEIEQAIISSMYDAFYEQRDIQTSDISKALQETVPLSQTMREKIEYLRQWAKLRARPAT</sequence>
<evidence type="ECO:0000256" key="4">
    <source>
        <dbReference type="ARBA" id="ARBA00040480"/>
    </source>
</evidence>
<reference evidence="6 7" key="1">
    <citation type="journal article" date="2016" name="Nat. Commun.">
        <title>Thousands of microbial genomes shed light on interconnected biogeochemical processes in an aquifer system.</title>
        <authorList>
            <person name="Anantharaman K."/>
            <person name="Brown C.T."/>
            <person name="Hug L.A."/>
            <person name="Sharon I."/>
            <person name="Castelle C.J."/>
            <person name="Probst A.J."/>
            <person name="Thomas B.C."/>
            <person name="Singh A."/>
            <person name="Wilkins M.J."/>
            <person name="Karaoz U."/>
            <person name="Brodie E.L."/>
            <person name="Williams K.H."/>
            <person name="Hubbard S.S."/>
            <person name="Banfield J.F."/>
        </authorList>
    </citation>
    <scope>NUCLEOTIDE SEQUENCE [LARGE SCALE GENOMIC DNA]</scope>
</reference>
<dbReference type="GO" id="GO:0016887">
    <property type="term" value="F:ATP hydrolysis activity"/>
    <property type="evidence" value="ECO:0007669"/>
    <property type="project" value="InterPro"/>
</dbReference>
<dbReference type="CDD" id="cd19507">
    <property type="entry name" value="RecA-like_Ycf46-like"/>
    <property type="match status" value="1"/>
</dbReference>
<dbReference type="InterPro" id="IPR052381">
    <property type="entry name" value="AAA_domain_protein"/>
</dbReference>
<evidence type="ECO:0000256" key="1">
    <source>
        <dbReference type="ARBA" id="ARBA00022741"/>
    </source>
</evidence>
<evidence type="ECO:0000259" key="5">
    <source>
        <dbReference type="SMART" id="SM00382"/>
    </source>
</evidence>
<evidence type="ECO:0000256" key="2">
    <source>
        <dbReference type="ARBA" id="ARBA00022840"/>
    </source>
</evidence>
<evidence type="ECO:0000256" key="3">
    <source>
        <dbReference type="ARBA" id="ARBA00038088"/>
    </source>
</evidence>
<feature type="domain" description="AAA+ ATPase" evidence="5">
    <location>
        <begin position="269"/>
        <end position="406"/>
    </location>
</feature>
<accession>A0A1F7X0K6</accession>
<dbReference type="Gene3D" id="3.40.50.300">
    <property type="entry name" value="P-loop containing nucleotide triphosphate hydrolases"/>
    <property type="match status" value="1"/>
</dbReference>
<dbReference type="PANTHER" id="PTHR42960">
    <property type="entry name" value="YCF46 PROTEIN"/>
    <property type="match status" value="1"/>
</dbReference>
<dbReference type="Gene3D" id="1.10.8.60">
    <property type="match status" value="1"/>
</dbReference>
<dbReference type="SUPFAM" id="SSF52540">
    <property type="entry name" value="P-loop containing nucleoside triphosphate hydrolases"/>
    <property type="match status" value="2"/>
</dbReference>
<comment type="caution">
    <text evidence="6">The sequence shown here is derived from an EMBL/GenBank/DDBJ whole genome shotgun (WGS) entry which is preliminary data.</text>
</comment>
<dbReference type="InterPro" id="IPR003593">
    <property type="entry name" value="AAA+_ATPase"/>
</dbReference>
<evidence type="ECO:0000313" key="6">
    <source>
        <dbReference type="EMBL" id="OGM08600.1"/>
    </source>
</evidence>
<keyword evidence="2" id="KW-0067">ATP-binding</keyword>
<organism evidence="6 7">
    <name type="scientific">Candidatus Wallbacteria bacterium GWC2_49_35</name>
    <dbReference type="NCBI Taxonomy" id="1817813"/>
    <lineage>
        <taxon>Bacteria</taxon>
        <taxon>Candidatus Walliibacteriota</taxon>
    </lineage>
</organism>
<proteinExistence type="inferred from homology"/>